<proteinExistence type="predicted"/>
<reference evidence="1" key="2">
    <citation type="journal article" date="2015" name="Data Brief">
        <title>Shoot transcriptome of the giant reed, Arundo donax.</title>
        <authorList>
            <person name="Barrero R.A."/>
            <person name="Guerrero F.D."/>
            <person name="Moolhuijzen P."/>
            <person name="Goolsby J.A."/>
            <person name="Tidwell J."/>
            <person name="Bellgard S.E."/>
            <person name="Bellgard M.I."/>
        </authorList>
    </citation>
    <scope>NUCLEOTIDE SEQUENCE</scope>
    <source>
        <tissue evidence="1">Shoot tissue taken approximately 20 cm above the soil surface</tissue>
    </source>
</reference>
<dbReference type="AlphaFoldDB" id="A0A0A9A4M3"/>
<protein>
    <submittedName>
        <fullName evidence="1">Uncharacterized protein</fullName>
    </submittedName>
</protein>
<sequence length="25" mass="2924">MSGQVNELVIFIAYIAMKDTSWFIF</sequence>
<name>A0A0A9A4M3_ARUDO</name>
<evidence type="ECO:0000313" key="1">
    <source>
        <dbReference type="EMBL" id="JAD41987.1"/>
    </source>
</evidence>
<reference evidence="1" key="1">
    <citation type="submission" date="2014-09" db="EMBL/GenBank/DDBJ databases">
        <authorList>
            <person name="Magalhaes I.L.F."/>
            <person name="Oliveira U."/>
            <person name="Santos F.R."/>
            <person name="Vidigal T.H.D.A."/>
            <person name="Brescovit A.D."/>
            <person name="Santos A.J."/>
        </authorList>
    </citation>
    <scope>NUCLEOTIDE SEQUENCE</scope>
    <source>
        <tissue evidence="1">Shoot tissue taken approximately 20 cm above the soil surface</tissue>
    </source>
</reference>
<accession>A0A0A9A4M3</accession>
<dbReference type="EMBL" id="GBRH01255908">
    <property type="protein sequence ID" value="JAD41987.1"/>
    <property type="molecule type" value="Transcribed_RNA"/>
</dbReference>
<organism evidence="1">
    <name type="scientific">Arundo donax</name>
    <name type="common">Giant reed</name>
    <name type="synonym">Donax arundinaceus</name>
    <dbReference type="NCBI Taxonomy" id="35708"/>
    <lineage>
        <taxon>Eukaryota</taxon>
        <taxon>Viridiplantae</taxon>
        <taxon>Streptophyta</taxon>
        <taxon>Embryophyta</taxon>
        <taxon>Tracheophyta</taxon>
        <taxon>Spermatophyta</taxon>
        <taxon>Magnoliopsida</taxon>
        <taxon>Liliopsida</taxon>
        <taxon>Poales</taxon>
        <taxon>Poaceae</taxon>
        <taxon>PACMAD clade</taxon>
        <taxon>Arundinoideae</taxon>
        <taxon>Arundineae</taxon>
        <taxon>Arundo</taxon>
    </lineage>
</organism>